<sequence>MDTTGTPRRSARSEPRLTWHQRHHSSLTRGERAADAMRNKMGSWGFVGGFVVLMLVWAAVNTVGVAWDPYPYILLNLFLSMLAGLQGAILLIAAKRQDGIAAALAQHDFDTNAAAKVDIEALLEINHRQLLMLADLQAILVRTVPGPERAPFPQPDVVPLGAARRGGSGS</sequence>
<evidence type="ECO:0000256" key="1">
    <source>
        <dbReference type="SAM" id="MobiDB-lite"/>
    </source>
</evidence>
<dbReference type="PANTHER" id="PTHR41386:SF1">
    <property type="entry name" value="MEMBRANE PROTEIN"/>
    <property type="match status" value="1"/>
</dbReference>
<name>A0ABU8YBB5_9MICO</name>
<dbReference type="PANTHER" id="PTHR41386">
    <property type="entry name" value="INTEGRAL MEMBRANE PROTEIN-RELATED"/>
    <property type="match status" value="1"/>
</dbReference>
<keyword evidence="2" id="KW-0472">Membrane</keyword>
<protein>
    <submittedName>
        <fullName evidence="3">DUF1003 domain-containing protein</fullName>
    </submittedName>
</protein>
<keyword evidence="2" id="KW-1133">Transmembrane helix</keyword>
<keyword evidence="4" id="KW-1185">Reference proteome</keyword>
<dbReference type="Proteomes" id="UP001370299">
    <property type="component" value="Unassembled WGS sequence"/>
</dbReference>
<feature type="transmembrane region" description="Helical" evidence="2">
    <location>
        <begin position="41"/>
        <end position="60"/>
    </location>
</feature>
<gene>
    <name evidence="3" type="ORF">WMN62_06700</name>
</gene>
<dbReference type="InterPro" id="IPR010406">
    <property type="entry name" value="DUF1003"/>
</dbReference>
<keyword evidence="2" id="KW-0812">Transmembrane</keyword>
<accession>A0ABU8YBB5</accession>
<evidence type="ECO:0000313" key="3">
    <source>
        <dbReference type="EMBL" id="MEK0171152.1"/>
    </source>
</evidence>
<dbReference type="EMBL" id="JBBLYY010000034">
    <property type="protein sequence ID" value="MEK0171152.1"/>
    <property type="molecule type" value="Genomic_DNA"/>
</dbReference>
<evidence type="ECO:0000256" key="2">
    <source>
        <dbReference type="SAM" id="Phobius"/>
    </source>
</evidence>
<proteinExistence type="predicted"/>
<organism evidence="3 4">
    <name type="scientific">Curtobacterium citreum</name>
    <dbReference type="NCBI Taxonomy" id="2036"/>
    <lineage>
        <taxon>Bacteria</taxon>
        <taxon>Bacillati</taxon>
        <taxon>Actinomycetota</taxon>
        <taxon>Actinomycetes</taxon>
        <taxon>Micrococcales</taxon>
        <taxon>Microbacteriaceae</taxon>
        <taxon>Curtobacterium</taxon>
    </lineage>
</organism>
<feature type="region of interest" description="Disordered" evidence="1">
    <location>
        <begin position="1"/>
        <end position="25"/>
    </location>
</feature>
<feature type="transmembrane region" description="Helical" evidence="2">
    <location>
        <begin position="72"/>
        <end position="94"/>
    </location>
</feature>
<comment type="caution">
    <text evidence="3">The sequence shown here is derived from an EMBL/GenBank/DDBJ whole genome shotgun (WGS) entry which is preliminary data.</text>
</comment>
<evidence type="ECO:0000313" key="4">
    <source>
        <dbReference type="Proteomes" id="UP001370299"/>
    </source>
</evidence>
<dbReference type="RefSeq" id="WP_323749131.1">
    <property type="nucleotide sequence ID" value="NZ_JBBKAP010000019.1"/>
</dbReference>
<dbReference type="Pfam" id="PF06210">
    <property type="entry name" value="DUF1003"/>
    <property type="match status" value="1"/>
</dbReference>
<reference evidence="3 4" key="1">
    <citation type="submission" date="2024-03" db="EMBL/GenBank/DDBJ databases">
        <title>Whole genomes of four grape xylem sap localized bacterial endophytes.</title>
        <authorList>
            <person name="Kumar G."/>
            <person name="Savka M.A."/>
        </authorList>
    </citation>
    <scope>NUCLEOTIDE SEQUENCE [LARGE SCALE GENOMIC DNA]</scope>
    <source>
        <strain evidence="3 4">RIT_GXS8</strain>
    </source>
</reference>